<keyword evidence="7 12" id="KW-0648">Protein biosynthesis</keyword>
<feature type="short sequence motif" description="'HIGH' region" evidence="12">
    <location>
        <begin position="45"/>
        <end position="55"/>
    </location>
</feature>
<comment type="caution">
    <text evidence="16">The sequence shown here is derived from an EMBL/GenBank/DDBJ whole genome shotgun (WGS) entry which is preliminary data.</text>
</comment>
<sequence>MAMEKTFDAAEAEARITKAWEEAGAFKAGANRSRDESFTIMIPPPNVTGALHVGHAFNNTLQDILTRWHRMRGFDTLWQPGQDHAGIATQMQVEKMLAATQQPSRRELGREEFLKKVWEWKGQYGGTIVEQLKRLGASCDWSRNAFTMAGAAGDPRTGHENSPNFHDAVIKVFVDMYNKGLIYRGKRLVNWDPHFETAISDLEVENIEVAGHMWHFKYPLAGGATYTYVEKDEDGNIVLEEERDYISIATTRPETMLGDGAVAVHPSDERYAPIVGKLCEIPVGPKEHRRQIPIITDEYPDKNFGSGAVKITGAHDFNDYAVAKRGGIPLYRLMDTRGQMRADGAPYAAEAGKAQDYARGRAFTENEIDVINLVPDHLRGLDRFEARAKVVDEITSEGLAVMTVASDPRLGTTALKPGAEGADAIVPLVEAKPIMQPFGDRSKVVIEPMLTDQWFVDAEKVVGPALDAVRDGTVKIIPESGEKTYYHWLENIEPWCISRQLWWGHQIPVWYGPNRDDLGASYKAFCAASEQDALLLAQNYYGANVEVDFDSGPEELSGGIAFGTIEGPGGQKTLQSVSLTRDPDVLDTWFSSGLWPIGTLGWPEDTDEMRRYFPTSVLITGFDILFFWVARLMMMQLAVVDQVPFHTVYLHQLVRDEKGKKMSKTTGNVIDPLEIVDEFGADALRFTNASMAAIGGVLKLSKERITGYRNFTTKLWNAIRFAEMNEVFTDAVPQLSAAELAPKAAVNRWIIGETARVREEVDAALDSYRFNDAANALYAFVWGKVCDWYVELSKPLLQGEDTEAQAETRATMRWVMDQCLVLLHPIMPFITEELWGLTAERAKMLVHADWPTYKAADLVDDAADREMNWVISVIENTRSARAQMRVPAGLYVPMIVTEIDDHGQAAWDRNEALIKRLARIDSLTKADAMPKGCISIAAPGAAFGLPLAEIIDIGAEKDRLEKAKGKLAKELGGLRGRLNNPKFVESAPDEVVEEARENLAAREEEEARLNEALARLAELG</sequence>
<keyword evidence="4 12" id="KW-0436">Ligase</keyword>
<comment type="function">
    <text evidence="12">Catalyzes the attachment of valine to tRNA(Val). As ValRS can inadvertently accommodate and process structurally similar amino acids such as threonine, to avoid such errors, it has a 'posttransfer' editing activity that hydrolyzes mischarged Thr-tRNA(Val) in a tRNA-dependent manner.</text>
</comment>
<reference evidence="16 17" key="1">
    <citation type="journal article" date="2020" name="Proc. Natl. Acad. Sci. U.S.A.">
        <title>Ecological drivers of bacterial community assembly in synthetic phycospheres.</title>
        <authorList>
            <person name="Fu H."/>
            <person name="Uchimiya M."/>
            <person name="Gore J."/>
            <person name="Moran M.A."/>
        </authorList>
    </citation>
    <scope>NUCLEOTIDE SEQUENCE [LARGE SCALE GENOMIC DNA]</scope>
    <source>
        <strain evidence="16">HF-Din03</strain>
    </source>
</reference>
<keyword evidence="3 12" id="KW-0963">Cytoplasm</keyword>
<dbReference type="CDD" id="cd07962">
    <property type="entry name" value="Anticodon_Ia_Val"/>
    <property type="match status" value="1"/>
</dbReference>
<evidence type="ECO:0000256" key="7">
    <source>
        <dbReference type="ARBA" id="ARBA00022917"/>
    </source>
</evidence>
<dbReference type="Pfam" id="PF08264">
    <property type="entry name" value="Anticodon_1"/>
    <property type="match status" value="1"/>
</dbReference>
<dbReference type="HAMAP" id="MF_02004">
    <property type="entry name" value="Val_tRNA_synth_type1"/>
    <property type="match status" value="1"/>
</dbReference>
<dbReference type="PROSITE" id="PS00178">
    <property type="entry name" value="AA_TRNA_LIGASE_I"/>
    <property type="match status" value="1"/>
</dbReference>
<dbReference type="Pfam" id="PF10458">
    <property type="entry name" value="Val_tRNA-synt_C"/>
    <property type="match status" value="1"/>
</dbReference>
<dbReference type="Gene3D" id="3.90.740.10">
    <property type="entry name" value="Valyl/Leucyl/Isoleucyl-tRNA synthetase, editing domain"/>
    <property type="match status" value="1"/>
</dbReference>
<evidence type="ECO:0000256" key="4">
    <source>
        <dbReference type="ARBA" id="ARBA00022598"/>
    </source>
</evidence>
<feature type="domain" description="Aminoacyl-tRNA synthetase class Ia" evidence="13">
    <location>
        <begin position="16"/>
        <end position="691"/>
    </location>
</feature>
<evidence type="ECO:0000256" key="9">
    <source>
        <dbReference type="ARBA" id="ARBA00023146"/>
    </source>
</evidence>
<organism evidence="16 17">
    <name type="scientific">Ruegeria pomeroyi</name>
    <dbReference type="NCBI Taxonomy" id="89184"/>
    <lineage>
        <taxon>Bacteria</taxon>
        <taxon>Pseudomonadati</taxon>
        <taxon>Pseudomonadota</taxon>
        <taxon>Alphaproteobacteria</taxon>
        <taxon>Rhodobacterales</taxon>
        <taxon>Roseobacteraceae</taxon>
        <taxon>Ruegeria</taxon>
    </lineage>
</organism>
<dbReference type="PRINTS" id="PR00986">
    <property type="entry name" value="TRNASYNTHVAL"/>
</dbReference>
<comment type="domain">
    <text evidence="12">ValRS has two distinct active sites: one for aminoacylation and one for editing. The misactivated threonine is translocated from the active site to the editing site.</text>
</comment>
<evidence type="ECO:0000259" key="13">
    <source>
        <dbReference type="Pfam" id="PF00133"/>
    </source>
</evidence>
<evidence type="ECO:0000256" key="10">
    <source>
        <dbReference type="ARBA" id="ARBA00047552"/>
    </source>
</evidence>
<proteinExistence type="inferred from homology"/>
<gene>
    <name evidence="12" type="primary">valS</name>
    <name evidence="16" type="ORF">HW564_19425</name>
</gene>
<dbReference type="SUPFAM" id="SSF46589">
    <property type="entry name" value="tRNA-binding arm"/>
    <property type="match status" value="1"/>
</dbReference>
<dbReference type="FunFam" id="3.40.50.620:FF:000032">
    <property type="entry name" value="Valine--tRNA ligase"/>
    <property type="match status" value="1"/>
</dbReference>
<dbReference type="InterPro" id="IPR001412">
    <property type="entry name" value="aa-tRNA-synth_I_CS"/>
</dbReference>
<protein>
    <recommendedName>
        <fullName evidence="12">Valine--tRNA ligase</fullName>
        <ecNumber evidence="12">6.1.1.9</ecNumber>
    </recommendedName>
    <alternativeName>
        <fullName evidence="12">Valyl-tRNA synthetase</fullName>
        <shortName evidence="12">ValRS</shortName>
    </alternativeName>
</protein>
<comment type="catalytic activity">
    <reaction evidence="10 12">
        <text>tRNA(Val) + L-valine + ATP = L-valyl-tRNA(Val) + AMP + diphosphate</text>
        <dbReference type="Rhea" id="RHEA:10704"/>
        <dbReference type="Rhea" id="RHEA-COMP:9672"/>
        <dbReference type="Rhea" id="RHEA-COMP:9708"/>
        <dbReference type="ChEBI" id="CHEBI:30616"/>
        <dbReference type="ChEBI" id="CHEBI:33019"/>
        <dbReference type="ChEBI" id="CHEBI:57762"/>
        <dbReference type="ChEBI" id="CHEBI:78442"/>
        <dbReference type="ChEBI" id="CHEBI:78537"/>
        <dbReference type="ChEBI" id="CHEBI:456215"/>
        <dbReference type="EC" id="6.1.1.9"/>
    </reaction>
</comment>
<evidence type="ECO:0000256" key="3">
    <source>
        <dbReference type="ARBA" id="ARBA00022490"/>
    </source>
</evidence>
<comment type="similarity">
    <text evidence="11 12">Belongs to the class-I aminoacyl-tRNA synthetase family. ValS type 1 subfamily.</text>
</comment>
<dbReference type="FunFam" id="1.10.287.380:FF:000001">
    <property type="entry name" value="Valine--tRNA ligase"/>
    <property type="match status" value="1"/>
</dbReference>
<keyword evidence="8 12" id="KW-0175">Coiled coil</keyword>
<feature type="coiled-coil region" evidence="12">
    <location>
        <begin position="992"/>
        <end position="1019"/>
    </location>
</feature>
<dbReference type="InterPro" id="IPR014729">
    <property type="entry name" value="Rossmann-like_a/b/a_fold"/>
</dbReference>
<dbReference type="PANTHER" id="PTHR11946">
    <property type="entry name" value="VALYL-TRNA SYNTHETASES"/>
    <property type="match status" value="1"/>
</dbReference>
<feature type="domain" description="Methionyl/Valyl/Leucyl/Isoleucyl-tRNA synthetase anticodon-binding" evidence="14">
    <location>
        <begin position="747"/>
        <end position="889"/>
    </location>
</feature>
<dbReference type="GO" id="GO:0005524">
    <property type="term" value="F:ATP binding"/>
    <property type="evidence" value="ECO:0007669"/>
    <property type="project" value="UniProtKB-UniRule"/>
</dbReference>
<evidence type="ECO:0000256" key="8">
    <source>
        <dbReference type="ARBA" id="ARBA00023054"/>
    </source>
</evidence>
<dbReference type="InterPro" id="IPR002303">
    <property type="entry name" value="Valyl-tRNA_ligase"/>
</dbReference>
<dbReference type="InterPro" id="IPR009080">
    <property type="entry name" value="tRNAsynth_Ia_anticodon-bd"/>
</dbReference>
<name>A0A850LLX8_9RHOB</name>
<dbReference type="NCBIfam" id="NF004349">
    <property type="entry name" value="PRK05729.1"/>
    <property type="match status" value="1"/>
</dbReference>
<dbReference type="EC" id="6.1.1.9" evidence="12"/>
<dbReference type="GO" id="GO:0005829">
    <property type="term" value="C:cytosol"/>
    <property type="evidence" value="ECO:0007669"/>
    <property type="project" value="TreeGrafter"/>
</dbReference>
<dbReference type="Gene3D" id="3.40.50.620">
    <property type="entry name" value="HUPs"/>
    <property type="match status" value="2"/>
</dbReference>
<dbReference type="SUPFAM" id="SSF52374">
    <property type="entry name" value="Nucleotidylyl transferase"/>
    <property type="match status" value="1"/>
</dbReference>
<evidence type="ECO:0000313" key="17">
    <source>
        <dbReference type="Proteomes" id="UP000565723"/>
    </source>
</evidence>
<dbReference type="InterPro" id="IPR013155">
    <property type="entry name" value="M/V/L/I-tRNA-synth_anticd-bd"/>
</dbReference>
<evidence type="ECO:0000256" key="5">
    <source>
        <dbReference type="ARBA" id="ARBA00022741"/>
    </source>
</evidence>
<dbReference type="Gene3D" id="1.10.287.380">
    <property type="entry name" value="Valyl-tRNA synthetase, C-terminal domain"/>
    <property type="match status" value="1"/>
</dbReference>
<evidence type="ECO:0000313" key="16">
    <source>
        <dbReference type="EMBL" id="NVK99101.1"/>
    </source>
</evidence>
<evidence type="ECO:0000256" key="11">
    <source>
        <dbReference type="ARBA" id="ARBA00060830"/>
    </source>
</evidence>
<feature type="binding site" evidence="12">
    <location>
        <position position="664"/>
    </location>
    <ligand>
        <name>ATP</name>
        <dbReference type="ChEBI" id="CHEBI:30616"/>
    </ligand>
</feature>
<dbReference type="RefSeq" id="WP_278423110.1">
    <property type="nucleotide sequence ID" value="NZ_JABXIY010000053.1"/>
</dbReference>
<keyword evidence="5 12" id="KW-0547">Nucleotide-binding</keyword>
<dbReference type="InterPro" id="IPR009008">
    <property type="entry name" value="Val/Leu/Ile-tRNA-synth_edit"/>
</dbReference>
<comment type="domain">
    <text evidence="12">The C-terminal coiled-coil domain is crucial for aminoacylation activity.</text>
</comment>
<dbReference type="InterPro" id="IPR033705">
    <property type="entry name" value="Anticodon_Ia_Val"/>
</dbReference>
<feature type="short sequence motif" description="'KMSKS' region" evidence="12">
    <location>
        <begin position="661"/>
        <end position="665"/>
    </location>
</feature>
<dbReference type="PANTHER" id="PTHR11946:SF93">
    <property type="entry name" value="VALINE--TRNA LIGASE, CHLOROPLASTIC_MITOCHONDRIAL 2"/>
    <property type="match status" value="1"/>
</dbReference>
<keyword evidence="6 12" id="KW-0067">ATP-binding</keyword>
<dbReference type="AlphaFoldDB" id="A0A850LLX8"/>
<dbReference type="InterPro" id="IPR010978">
    <property type="entry name" value="tRNA-bd_arm"/>
</dbReference>
<accession>A0A850LLX8</accession>
<evidence type="ECO:0000256" key="12">
    <source>
        <dbReference type="HAMAP-Rule" id="MF_02004"/>
    </source>
</evidence>
<evidence type="ECO:0000256" key="6">
    <source>
        <dbReference type="ARBA" id="ARBA00022840"/>
    </source>
</evidence>
<dbReference type="GO" id="GO:0004832">
    <property type="term" value="F:valine-tRNA ligase activity"/>
    <property type="evidence" value="ECO:0007669"/>
    <property type="project" value="UniProtKB-UniRule"/>
</dbReference>
<dbReference type="InterPro" id="IPR037118">
    <property type="entry name" value="Val-tRNA_synth_C_sf"/>
</dbReference>
<evidence type="ECO:0000259" key="15">
    <source>
        <dbReference type="Pfam" id="PF10458"/>
    </source>
</evidence>
<dbReference type="Proteomes" id="UP000565723">
    <property type="component" value="Unassembled WGS sequence"/>
</dbReference>
<dbReference type="GO" id="GO:0002161">
    <property type="term" value="F:aminoacyl-tRNA deacylase activity"/>
    <property type="evidence" value="ECO:0007669"/>
    <property type="project" value="InterPro"/>
</dbReference>
<feature type="domain" description="Valyl-tRNA synthetase tRNA-binding arm" evidence="15">
    <location>
        <begin position="952"/>
        <end position="1017"/>
    </location>
</feature>
<evidence type="ECO:0000256" key="1">
    <source>
        <dbReference type="ARBA" id="ARBA00004496"/>
    </source>
</evidence>
<comment type="subunit">
    <text evidence="2 12">Monomer.</text>
</comment>
<evidence type="ECO:0000256" key="2">
    <source>
        <dbReference type="ARBA" id="ARBA00011245"/>
    </source>
</evidence>
<dbReference type="GO" id="GO:0006438">
    <property type="term" value="P:valyl-tRNA aminoacylation"/>
    <property type="evidence" value="ECO:0007669"/>
    <property type="project" value="UniProtKB-UniRule"/>
</dbReference>
<evidence type="ECO:0000259" key="14">
    <source>
        <dbReference type="Pfam" id="PF08264"/>
    </source>
</evidence>
<dbReference type="Gene3D" id="1.10.730.10">
    <property type="entry name" value="Isoleucyl-tRNA Synthetase, Domain 1"/>
    <property type="match status" value="1"/>
</dbReference>
<dbReference type="SUPFAM" id="SSF47323">
    <property type="entry name" value="Anticodon-binding domain of a subclass of class I aminoacyl-tRNA synthetases"/>
    <property type="match status" value="1"/>
</dbReference>
<dbReference type="InterPro" id="IPR002300">
    <property type="entry name" value="aa-tRNA-synth_Ia"/>
</dbReference>
<comment type="subcellular location">
    <subcellularLocation>
        <location evidence="1 12">Cytoplasm</location>
    </subcellularLocation>
</comment>
<dbReference type="Pfam" id="PF00133">
    <property type="entry name" value="tRNA-synt_1"/>
    <property type="match status" value="1"/>
</dbReference>
<dbReference type="EMBL" id="JABXIY010000053">
    <property type="protein sequence ID" value="NVK99101.1"/>
    <property type="molecule type" value="Genomic_DNA"/>
</dbReference>
<dbReference type="InterPro" id="IPR019499">
    <property type="entry name" value="Val-tRNA_synth_tRNA-bd"/>
</dbReference>
<dbReference type="SUPFAM" id="SSF50677">
    <property type="entry name" value="ValRS/IleRS/LeuRS editing domain"/>
    <property type="match status" value="1"/>
</dbReference>
<keyword evidence="9 12" id="KW-0030">Aminoacyl-tRNA synthetase</keyword>